<organism evidence="3 4">
    <name type="scientific">Acetobacter pasteurianus NBRC 3278</name>
    <dbReference type="NCBI Taxonomy" id="1226660"/>
    <lineage>
        <taxon>Bacteria</taxon>
        <taxon>Pseudomonadati</taxon>
        <taxon>Pseudomonadota</taxon>
        <taxon>Alphaproteobacteria</taxon>
        <taxon>Acetobacterales</taxon>
        <taxon>Acetobacteraceae</taxon>
        <taxon>Acetobacter</taxon>
    </lineage>
</organism>
<evidence type="ECO:0000313" key="4">
    <source>
        <dbReference type="Proteomes" id="UP000287385"/>
    </source>
</evidence>
<keyword evidence="2" id="KW-0732">Signal</keyword>
<feature type="region of interest" description="Disordered" evidence="1">
    <location>
        <begin position="70"/>
        <end position="108"/>
    </location>
</feature>
<evidence type="ECO:0000256" key="2">
    <source>
        <dbReference type="SAM" id="SignalP"/>
    </source>
</evidence>
<dbReference type="Proteomes" id="UP000287385">
    <property type="component" value="Unassembled WGS sequence"/>
</dbReference>
<accession>A0A401X0C1</accession>
<dbReference type="EMBL" id="BDEV01000010">
    <property type="protein sequence ID" value="GCD61272.1"/>
    <property type="molecule type" value="Genomic_DNA"/>
</dbReference>
<reference evidence="3 4" key="1">
    <citation type="submission" date="2016-06" db="EMBL/GenBank/DDBJ databases">
        <title>Acetobacter pasteurianus NBRC 3278 whole genome sequencing project.</title>
        <authorList>
            <person name="Matsutani M."/>
            <person name="Shiwa Y."/>
            <person name="Okamoto-Kainuma A."/>
            <person name="Ishikawa M."/>
            <person name="Koizumi Y."/>
            <person name="Yoshikawa H."/>
            <person name="Yakushi T."/>
            <person name="Matsushita K."/>
        </authorList>
    </citation>
    <scope>NUCLEOTIDE SEQUENCE [LARGE SCALE GENOMIC DNA]</scope>
    <source>
        <strain evidence="3 4">NBRC 3278</strain>
    </source>
</reference>
<sequence length="165" mass="17938">MTFLKTCRHKAEHDMPGRAFPTALSALLAGCAAVVLPVGAHNAAQAQSTTTSPLTAQTAVAPVIRCNCNTRSQQGTRRPAQADRPLDAESLGPDLNAIRRPPNTPIPPSGVPVLPFPGMATMSVQPVGHRAMPRPFIRWSWIPFWPQKAHRACCPPIWMHCEIRI</sequence>
<dbReference type="AlphaFoldDB" id="A0A401X0C1"/>
<evidence type="ECO:0000256" key="1">
    <source>
        <dbReference type="SAM" id="MobiDB-lite"/>
    </source>
</evidence>
<feature type="signal peptide" evidence="2">
    <location>
        <begin position="1"/>
        <end position="46"/>
    </location>
</feature>
<gene>
    <name evidence="3" type="ORF">NBRC3278_0365</name>
</gene>
<keyword evidence="4" id="KW-1185">Reference proteome</keyword>
<protein>
    <submittedName>
        <fullName evidence="3">Uncharacterized protein</fullName>
    </submittedName>
</protein>
<name>A0A401X0C1_ACEPA</name>
<proteinExistence type="predicted"/>
<dbReference type="PROSITE" id="PS51257">
    <property type="entry name" value="PROKAR_LIPOPROTEIN"/>
    <property type="match status" value="1"/>
</dbReference>
<feature type="chain" id="PRO_5019575781" evidence="2">
    <location>
        <begin position="47"/>
        <end position="165"/>
    </location>
</feature>
<comment type="caution">
    <text evidence="3">The sequence shown here is derived from an EMBL/GenBank/DDBJ whole genome shotgun (WGS) entry which is preliminary data.</text>
</comment>
<evidence type="ECO:0000313" key="3">
    <source>
        <dbReference type="EMBL" id="GCD61272.1"/>
    </source>
</evidence>